<reference evidence="2" key="1">
    <citation type="submission" date="2021-01" db="EMBL/GenBank/DDBJ databases">
        <authorList>
            <consortium name="Genoscope - CEA"/>
            <person name="William W."/>
        </authorList>
    </citation>
    <scope>NUCLEOTIDE SEQUENCE</scope>
</reference>
<name>A0A8S1QBT3_PARPR</name>
<evidence type="ECO:0000313" key="3">
    <source>
        <dbReference type="Proteomes" id="UP000688137"/>
    </source>
</evidence>
<comment type="caution">
    <text evidence="2">The sequence shown here is derived from an EMBL/GenBank/DDBJ whole genome shotgun (WGS) entry which is preliminary data.</text>
</comment>
<feature type="compositionally biased region" description="Acidic residues" evidence="1">
    <location>
        <begin position="924"/>
        <end position="943"/>
    </location>
</feature>
<evidence type="ECO:0000313" key="2">
    <source>
        <dbReference type="EMBL" id="CAD8112414.1"/>
    </source>
</evidence>
<proteinExistence type="predicted"/>
<evidence type="ECO:0000256" key="1">
    <source>
        <dbReference type="SAM" id="MobiDB-lite"/>
    </source>
</evidence>
<dbReference type="Proteomes" id="UP000688137">
    <property type="component" value="Unassembled WGS sequence"/>
</dbReference>
<protein>
    <submittedName>
        <fullName evidence="2">Uncharacterized protein</fullName>
    </submittedName>
</protein>
<dbReference type="AlphaFoldDB" id="A0A8S1QBT3"/>
<keyword evidence="3" id="KW-1185">Reference proteome</keyword>
<organism evidence="2 3">
    <name type="scientific">Paramecium primaurelia</name>
    <dbReference type="NCBI Taxonomy" id="5886"/>
    <lineage>
        <taxon>Eukaryota</taxon>
        <taxon>Sar</taxon>
        <taxon>Alveolata</taxon>
        <taxon>Ciliophora</taxon>
        <taxon>Intramacronucleata</taxon>
        <taxon>Oligohymenophorea</taxon>
        <taxon>Peniculida</taxon>
        <taxon>Parameciidae</taxon>
        <taxon>Paramecium</taxon>
    </lineage>
</organism>
<dbReference type="OMA" id="VLITQYH"/>
<accession>A0A8S1QBT3</accession>
<feature type="region of interest" description="Disordered" evidence="1">
    <location>
        <begin position="919"/>
        <end position="943"/>
    </location>
</feature>
<sequence>MSQELYQLLVLAYTSTDNAIRQQAEAKLISGVIENIQNFQSIAQIAKSQDNMQHQAASLLNSVVLKMLQNNSMKFTLIILVELQLEHAQLMFDVIISQQTSLKCKQLLQKSMSLLIKLNKKIKPEIENKMKQLVKSDQIWEIQSGLFFFKTLIDSLDLSQYNLILNQGLDWIKDFFDLIQPLLKQLDEQLDILTEEYIITIRYYIQIVNEYCEKLFKQKAHNRESLIPLQNMMFKLASFQSTLFTIFKYSPSNNIIKSCIISCTNNEQFDNKINEIKMYGLKCLQLLMNLLLSKSKNEQRNSVFYNQQSNLNQLLLYSIFAYTRQAKIQDILQKQFLPSILSSMLRLLAHLGGQAELYHYFQESKGLLITDIIYPFLITTKNEYQLMKEQPEEFVNIALDVVDKQESDLPKTAATTLLETLCDHIDGSTSYLAQMAIVVISSAILELSQSQLSKQQQQIILTDIQQISDKKLFQEFTAVDRIESSLMILTIISYLVQKRQDLIQLMEQLLQSNLLFFTNTTEQIIKVRFALFFGYYCDNLFKVESQFSLMLNYIQLLITYAKPQEPVVLYQSIDALKDIFEDDELKHKTGNLVVNVFPSLINGLTFSTYERHFEMIGNLLKKFPSIFIANETYIINLVQILVQRIILEEKLIKNNNDSTRYIHFNRCWNLIRQLPSINEFSPLLLKIEQAMQPIYESLVIQDNPMNFDEDLILFITSVIQKIQQITQFQKDILPYFSKIITKQSGKFVYLYETLNMYMYYGRSYFLQEQAQKIYFQLCLQSLMQEEAFEDVDLAEGALLIQLGIQILQNDINQTILAQVFQQVLQLIGKENVTGIIRSRITAIFLVAFYYIPQQSYQILGELFQNVYQKVLITQYHAGYDIKLFIITICKLIQSTPQLLNAELIQIIIRNLEIQENDEKKDKTDFDDDMMDDDEEEEEILEEEERQQAKQQIELLKSDLQNIDEFTLFRNTLLNFKTQYPNIIEQIKQTLDHTNQQKLNNYLKFMRIDKSENARKVMTTGKRKIRQNI</sequence>
<gene>
    <name evidence="2" type="ORF">PPRIM_AZ9-3.1.T1510063</name>
</gene>
<dbReference type="EMBL" id="CAJJDM010000156">
    <property type="protein sequence ID" value="CAD8112414.1"/>
    <property type="molecule type" value="Genomic_DNA"/>
</dbReference>